<evidence type="ECO:0000313" key="2">
    <source>
        <dbReference type="Proteomes" id="UP001201701"/>
    </source>
</evidence>
<reference evidence="1 2" key="1">
    <citation type="submission" date="2022-02" db="EMBL/GenBank/DDBJ databases">
        <title>Draft genome sequence of Mezorhizobium retamae strain IRAMC:0171 isolated from Retama raetam nodules.</title>
        <authorList>
            <person name="Bengaied R."/>
            <person name="Sbissi I."/>
            <person name="Huber K."/>
            <person name="Ghodbane F."/>
            <person name="Nouioui I."/>
            <person name="Tarhouni M."/>
            <person name="Gtari M."/>
        </authorList>
    </citation>
    <scope>NUCLEOTIDE SEQUENCE [LARGE SCALE GENOMIC DNA]</scope>
    <source>
        <strain evidence="1 2">IRAMC:0171</strain>
    </source>
</reference>
<comment type="caution">
    <text evidence="1">The sequence shown here is derived from an EMBL/GenBank/DDBJ whole genome shotgun (WGS) entry which is preliminary data.</text>
</comment>
<proteinExistence type="predicted"/>
<gene>
    <name evidence="1" type="ORF">L4923_27825</name>
</gene>
<dbReference type="Proteomes" id="UP001201701">
    <property type="component" value="Unassembled WGS sequence"/>
</dbReference>
<accession>A0ABS9QN30</accession>
<dbReference type="EMBL" id="JAKREW010000056">
    <property type="protein sequence ID" value="MCG7508850.1"/>
    <property type="molecule type" value="Genomic_DNA"/>
</dbReference>
<dbReference type="RefSeq" id="WP_239370353.1">
    <property type="nucleotide sequence ID" value="NZ_JAKREW010000056.1"/>
</dbReference>
<organism evidence="1 2">
    <name type="scientific">Mesorhizobium retamae</name>
    <dbReference type="NCBI Taxonomy" id="2912854"/>
    <lineage>
        <taxon>Bacteria</taxon>
        <taxon>Pseudomonadati</taxon>
        <taxon>Pseudomonadota</taxon>
        <taxon>Alphaproteobacteria</taxon>
        <taxon>Hyphomicrobiales</taxon>
        <taxon>Phyllobacteriaceae</taxon>
        <taxon>Mesorhizobium</taxon>
    </lineage>
</organism>
<name>A0ABS9QN30_9HYPH</name>
<keyword evidence="2" id="KW-1185">Reference proteome</keyword>
<evidence type="ECO:0000313" key="1">
    <source>
        <dbReference type="EMBL" id="MCG7508850.1"/>
    </source>
</evidence>
<sequence>MEEAGIAMSNRMLSGYPAAKIIVDCDRCGIHAQYDKLEMLEVGGDRPLTHLLTEIVRRKGCTLKETVDAYNKCGAIYFNLSEEKSAAPNAYAKAKGV</sequence>
<protein>
    <submittedName>
        <fullName evidence="1">Uncharacterized protein</fullName>
    </submittedName>
</protein>